<keyword evidence="4 9" id="KW-0004">4Fe-4S</keyword>
<evidence type="ECO:0000256" key="4">
    <source>
        <dbReference type="ARBA" id="ARBA00022485"/>
    </source>
</evidence>
<dbReference type="InterPro" id="IPR050294">
    <property type="entry name" value="RnfB_subfamily"/>
</dbReference>
<dbReference type="Pfam" id="PF00037">
    <property type="entry name" value="Fer4"/>
    <property type="match status" value="1"/>
</dbReference>
<evidence type="ECO:0000256" key="5">
    <source>
        <dbReference type="ARBA" id="ARBA00022723"/>
    </source>
</evidence>
<dbReference type="GO" id="GO:0009055">
    <property type="term" value="F:electron transfer activity"/>
    <property type="evidence" value="ECO:0007669"/>
    <property type="project" value="UniProtKB-UniRule"/>
</dbReference>
<evidence type="ECO:0000313" key="11">
    <source>
        <dbReference type="EMBL" id="PTL35762.1"/>
    </source>
</evidence>
<dbReference type="PROSITE" id="PS00198">
    <property type="entry name" value="4FE4S_FER_1"/>
    <property type="match status" value="1"/>
</dbReference>
<dbReference type="InterPro" id="IPR017896">
    <property type="entry name" value="4Fe4S_Fe-S-bd"/>
</dbReference>
<evidence type="ECO:0000259" key="10">
    <source>
        <dbReference type="PROSITE" id="PS51379"/>
    </source>
</evidence>
<dbReference type="AlphaFoldDB" id="A0A2T4TXB3"/>
<dbReference type="OrthoDB" id="9798098at2"/>
<evidence type="ECO:0000313" key="12">
    <source>
        <dbReference type="Proteomes" id="UP000241436"/>
    </source>
</evidence>
<evidence type="ECO:0000256" key="9">
    <source>
        <dbReference type="RuleBase" id="RU365098"/>
    </source>
</evidence>
<comment type="caution">
    <text evidence="11">The sequence shown here is derived from an EMBL/GenBank/DDBJ whole genome shotgun (WGS) entry which is preliminary data.</text>
</comment>
<keyword evidence="3 9" id="KW-0813">Transport</keyword>
<organism evidence="11 12">
    <name type="scientific">Candidatus Methylomirabilis limnetica</name>
    <dbReference type="NCBI Taxonomy" id="2033718"/>
    <lineage>
        <taxon>Bacteria</taxon>
        <taxon>Candidatus Methylomirabilota</taxon>
        <taxon>Candidatus Methylomirabilia</taxon>
        <taxon>Candidatus Methylomirabilales</taxon>
        <taxon>Candidatus Methylomirabilaceae</taxon>
        <taxon>Candidatus Methylomirabilis</taxon>
    </lineage>
</organism>
<comment type="function">
    <text evidence="9">Ferredoxins are iron-sulfur proteins that transfer electrons in a wide variety of metabolic reactions.</text>
</comment>
<keyword evidence="8 9" id="KW-0411">Iron-sulfur</keyword>
<proteinExistence type="predicted"/>
<dbReference type="SUPFAM" id="SSF54862">
    <property type="entry name" value="4Fe-4S ferredoxins"/>
    <property type="match status" value="1"/>
</dbReference>
<evidence type="ECO:0000256" key="2">
    <source>
        <dbReference type="ARBA" id="ARBA00001966"/>
    </source>
</evidence>
<dbReference type="GO" id="GO:0051539">
    <property type="term" value="F:4 iron, 4 sulfur cluster binding"/>
    <property type="evidence" value="ECO:0007669"/>
    <property type="project" value="UniProtKB-UniRule"/>
</dbReference>
<evidence type="ECO:0000256" key="7">
    <source>
        <dbReference type="ARBA" id="ARBA00023004"/>
    </source>
</evidence>
<evidence type="ECO:0000256" key="3">
    <source>
        <dbReference type="ARBA" id="ARBA00022448"/>
    </source>
</evidence>
<dbReference type="EMBL" id="NVQC01000022">
    <property type="protein sequence ID" value="PTL35762.1"/>
    <property type="molecule type" value="Genomic_DNA"/>
</dbReference>
<dbReference type="GO" id="GO:0046872">
    <property type="term" value="F:metal ion binding"/>
    <property type="evidence" value="ECO:0007669"/>
    <property type="project" value="UniProtKB-UniRule"/>
</dbReference>
<evidence type="ECO:0000256" key="8">
    <source>
        <dbReference type="ARBA" id="ARBA00023014"/>
    </source>
</evidence>
<sequence>MAYIVAEPCIGTKDHACVDVCPVECFYEGEEILWIHPEECIDCAACEPECPVAAIFEATQVPEQWQHFIQQNADACKDGHTLPVAVQRAVWEAQKEEEGSEANLYYKKYPAKH</sequence>
<dbReference type="Proteomes" id="UP000241436">
    <property type="component" value="Unassembled WGS sequence"/>
</dbReference>
<dbReference type="Gene3D" id="3.30.70.20">
    <property type="match status" value="1"/>
</dbReference>
<dbReference type="PRINTS" id="PR00354">
    <property type="entry name" value="7FE8SFRDOXIN"/>
</dbReference>
<dbReference type="InterPro" id="IPR017900">
    <property type="entry name" value="4Fe4S_Fe_S_CS"/>
</dbReference>
<evidence type="ECO:0000256" key="1">
    <source>
        <dbReference type="ARBA" id="ARBA00001927"/>
    </source>
</evidence>
<dbReference type="PROSITE" id="PS51379">
    <property type="entry name" value="4FE4S_FER_2"/>
    <property type="match status" value="1"/>
</dbReference>
<accession>A0A2T4TXB3</accession>
<reference evidence="12" key="2">
    <citation type="journal article" date="2018" name="Environ. Microbiol.">
        <title>Bloom of a denitrifying methanotroph, 'Candidatus Methylomirabilis limnetica', in a deep stratified lake.</title>
        <authorList>
            <person name="Graf J.S."/>
            <person name="Mayr M.J."/>
            <person name="Marchant H.K."/>
            <person name="Tienken D."/>
            <person name="Hach P.F."/>
            <person name="Brand A."/>
            <person name="Schubert C.J."/>
            <person name="Kuypers M.M."/>
            <person name="Milucka J."/>
        </authorList>
    </citation>
    <scope>NUCLEOTIDE SEQUENCE [LARGE SCALE GENOMIC DNA]</scope>
    <source>
        <strain evidence="12">Zug</strain>
    </source>
</reference>
<comment type="cofactor">
    <cofactor evidence="1">
        <name>[3Fe-4S] cluster</name>
        <dbReference type="ChEBI" id="CHEBI:21137"/>
    </cofactor>
</comment>
<comment type="cofactor">
    <cofactor evidence="2 9">
        <name>[4Fe-4S] cluster</name>
        <dbReference type="ChEBI" id="CHEBI:49883"/>
    </cofactor>
</comment>
<name>A0A2T4TXB3_9BACT</name>
<feature type="domain" description="4Fe-4S ferredoxin-type" evidence="10">
    <location>
        <begin position="31"/>
        <end position="60"/>
    </location>
</feature>
<reference evidence="11 12" key="1">
    <citation type="submission" date="2017-09" db="EMBL/GenBank/DDBJ databases">
        <title>Bloom of a denitrifying methanotroph, Candidatus Methylomirabilis limnetica, in a deep stratified lake.</title>
        <authorList>
            <person name="Graf J.S."/>
            <person name="Marchant H.K."/>
            <person name="Tienken D."/>
            <person name="Hach P.F."/>
            <person name="Brand A."/>
            <person name="Schubert C.J."/>
            <person name="Kuypers M.M."/>
            <person name="Milucka J."/>
        </authorList>
    </citation>
    <scope>NUCLEOTIDE SEQUENCE [LARGE SCALE GENOMIC DNA]</scope>
    <source>
        <strain evidence="11 12">Zug</strain>
    </source>
</reference>
<gene>
    <name evidence="11" type="ORF">CLG94_08380</name>
</gene>
<protein>
    <recommendedName>
        <fullName evidence="9">Ferredoxin</fullName>
    </recommendedName>
</protein>
<keyword evidence="12" id="KW-1185">Reference proteome</keyword>
<dbReference type="InterPro" id="IPR000813">
    <property type="entry name" value="7Fe_ferredoxin"/>
</dbReference>
<dbReference type="RefSeq" id="WP_107562554.1">
    <property type="nucleotide sequence ID" value="NZ_NVQC01000022.1"/>
</dbReference>
<keyword evidence="5 9" id="KW-0479">Metal-binding</keyword>
<evidence type="ECO:0000256" key="6">
    <source>
        <dbReference type="ARBA" id="ARBA00022982"/>
    </source>
</evidence>
<keyword evidence="7 9" id="KW-0408">Iron</keyword>
<dbReference type="PANTHER" id="PTHR42859:SF2">
    <property type="entry name" value="FERREDOXIN"/>
    <property type="match status" value="1"/>
</dbReference>
<keyword evidence="6 9" id="KW-0249">Electron transport</keyword>
<dbReference type="PANTHER" id="PTHR42859">
    <property type="entry name" value="OXIDOREDUCTASE"/>
    <property type="match status" value="1"/>
</dbReference>